<dbReference type="InterPro" id="IPR038765">
    <property type="entry name" value="Papain-like_cys_pep_sf"/>
</dbReference>
<keyword evidence="5" id="KW-1185">Reference proteome</keyword>
<evidence type="ECO:0000313" key="3">
    <source>
        <dbReference type="EMBL" id="KAK3922202.1"/>
    </source>
</evidence>
<reference evidence="3" key="1">
    <citation type="submission" date="2021-07" db="EMBL/GenBank/DDBJ databases">
        <authorList>
            <person name="Catto M.A."/>
            <person name="Jacobson A."/>
            <person name="Kennedy G."/>
            <person name="Labadie P."/>
            <person name="Hunt B.G."/>
            <person name="Srinivasan R."/>
        </authorList>
    </citation>
    <scope>NUCLEOTIDE SEQUENCE</scope>
    <source>
        <strain evidence="3">PL_HMW_Pooled</strain>
        <tissue evidence="3">Head</tissue>
    </source>
</reference>
<feature type="compositionally biased region" description="Basic residues" evidence="1">
    <location>
        <begin position="395"/>
        <end position="409"/>
    </location>
</feature>
<feature type="region of interest" description="Disordered" evidence="1">
    <location>
        <begin position="322"/>
        <end position="414"/>
    </location>
</feature>
<accession>A0AAE1HIY2</accession>
<protein>
    <submittedName>
        <fullName evidence="3">Deubiquitinase OTUD6B</fullName>
    </submittedName>
</protein>
<feature type="compositionally biased region" description="Polar residues" evidence="1">
    <location>
        <begin position="377"/>
        <end position="388"/>
    </location>
</feature>
<evidence type="ECO:0000256" key="1">
    <source>
        <dbReference type="SAM" id="MobiDB-lite"/>
    </source>
</evidence>
<proteinExistence type="predicted"/>
<gene>
    <name evidence="3" type="ORF">KUF71_001381</name>
    <name evidence="4" type="ORF">KUF71_015110</name>
</gene>
<feature type="domain" description="OTU" evidence="2">
    <location>
        <begin position="26"/>
        <end position="189"/>
    </location>
</feature>
<reference evidence="3" key="2">
    <citation type="journal article" date="2023" name="BMC Genomics">
        <title>Pest status, molecular evolution, and epigenetic factors derived from the genome assembly of Frankliniella fusca, a thysanopteran phytovirus vector.</title>
        <authorList>
            <person name="Catto M.A."/>
            <person name="Labadie P.E."/>
            <person name="Jacobson A.L."/>
            <person name="Kennedy G.G."/>
            <person name="Srinivasan R."/>
            <person name="Hunt B.G."/>
        </authorList>
    </citation>
    <scope>NUCLEOTIDE SEQUENCE</scope>
    <source>
        <strain evidence="3">PL_HMW_Pooled</strain>
    </source>
</reference>
<dbReference type="EMBL" id="JAHWGI010001073">
    <property type="protein sequence ID" value="KAK3922202.1"/>
    <property type="molecule type" value="Genomic_DNA"/>
</dbReference>
<dbReference type="InterPro" id="IPR003323">
    <property type="entry name" value="OTU_dom"/>
</dbReference>
<name>A0AAE1HIY2_9NEOP</name>
<dbReference type="Gene3D" id="3.90.70.80">
    <property type="match status" value="1"/>
</dbReference>
<evidence type="ECO:0000259" key="2">
    <source>
        <dbReference type="PROSITE" id="PS50802"/>
    </source>
</evidence>
<dbReference type="PROSITE" id="PS50802">
    <property type="entry name" value="OTU"/>
    <property type="match status" value="1"/>
</dbReference>
<dbReference type="GO" id="GO:0016579">
    <property type="term" value="P:protein deubiquitination"/>
    <property type="evidence" value="ECO:0007669"/>
    <property type="project" value="TreeGrafter"/>
</dbReference>
<evidence type="ECO:0000313" key="5">
    <source>
        <dbReference type="Proteomes" id="UP001219518"/>
    </source>
</evidence>
<dbReference type="InterPro" id="IPR050704">
    <property type="entry name" value="Peptidase_C85-like"/>
</dbReference>
<comment type="caution">
    <text evidence="3">The sequence shown here is derived from an EMBL/GenBank/DDBJ whole genome shotgun (WGS) entry which is preliminary data.</text>
</comment>
<sequence length="803" mass="91256">MSDVFSSICDGDDGSEQVVVTGEGPVSVFVIKSNGACLFLAVAHQLQPSNDWDDLSTRAAILRTQSTDFIKKNLSKFRDVLLSNISDMPGRYPQKTEKGRLGAYIRHLEKETEWGGHECIIALNHILQREIHVLQEVRSEPSDASTLKFSLEGTSADNPIKIVYRLSNDPEERQKPNVKRNHYDSFLSERIEMSREFSGTKTGTQVSSPVLFSSPTKLRTTLNLVDYDDFSSSSSSVTWPNNTNKNIDVPLGNETDEEMIEHYAPGQWDKLTTNQKESEKRRWICHEKIVSAGLTVVPFQPQTFGPSAGSLVSDDISLFSEESGIKEHPRKPKTKRQIYESDSSCKENSPPLRNIIVASDSESINQEDDAEIDPHDNATSVGSNQQNEGSEKNKEPRKKRGRGRKIKRKPGQEITATNCLPTWSPLSLKSIEAGFPLMRHIIPDIRAHVDGLINHETTGGFPEPHEYDLMCQKIVEKWPCLGDFEDNTKYTQLKHSVRKSLASRKYYKHTAGPALKEIRVNVKLVEANKGKPINTLAIANQISGPDEKDVDASLKLPESIQDLNNGKQLVARSYSYRQMLFEDIVMEMEKTKNRDGNELVKLWMMYPHYKITELLFYEYSLRIQISQDELFMNFDTNMERFRSRLSPSSLDTEVHDIMVLVDMMSQITPPNYLTQDNWPAIQIKDEDEIRAGNLLNYKDTNKQPPSVLVVMRLNDCGDFEPLKSYLLAHGAVLNQIANPTGLDCAMQLLAVYFIFGLSYPNSYKSYLRVLERIVHGGICIRTLKQRPHQTYKKFFHMLGIDLW</sequence>
<dbReference type="Proteomes" id="UP001219518">
    <property type="component" value="Unassembled WGS sequence"/>
</dbReference>
<dbReference type="PANTHER" id="PTHR12419">
    <property type="entry name" value="OTU DOMAIN CONTAINING PROTEIN"/>
    <property type="match status" value="1"/>
</dbReference>
<dbReference type="EMBL" id="JAHWGI010001270">
    <property type="protein sequence ID" value="KAK3926774.1"/>
    <property type="molecule type" value="Genomic_DNA"/>
</dbReference>
<dbReference type="Pfam" id="PF02338">
    <property type="entry name" value="OTU"/>
    <property type="match status" value="1"/>
</dbReference>
<dbReference type="AlphaFoldDB" id="A0AAE1HIY2"/>
<organism evidence="3 5">
    <name type="scientific">Frankliniella fusca</name>
    <dbReference type="NCBI Taxonomy" id="407009"/>
    <lineage>
        <taxon>Eukaryota</taxon>
        <taxon>Metazoa</taxon>
        <taxon>Ecdysozoa</taxon>
        <taxon>Arthropoda</taxon>
        <taxon>Hexapoda</taxon>
        <taxon>Insecta</taxon>
        <taxon>Pterygota</taxon>
        <taxon>Neoptera</taxon>
        <taxon>Paraneoptera</taxon>
        <taxon>Thysanoptera</taxon>
        <taxon>Terebrantia</taxon>
        <taxon>Thripoidea</taxon>
        <taxon>Thripidae</taxon>
        <taxon>Frankliniella</taxon>
    </lineage>
</organism>
<dbReference type="GO" id="GO:0004843">
    <property type="term" value="F:cysteine-type deubiquitinase activity"/>
    <property type="evidence" value="ECO:0007669"/>
    <property type="project" value="TreeGrafter"/>
</dbReference>
<evidence type="ECO:0000313" key="4">
    <source>
        <dbReference type="EMBL" id="KAK3926774.1"/>
    </source>
</evidence>
<dbReference type="SUPFAM" id="SSF54001">
    <property type="entry name" value="Cysteine proteinases"/>
    <property type="match status" value="1"/>
</dbReference>